<protein>
    <recommendedName>
        <fullName evidence="5">Dol-P-Glc:Glc(2)Man(9)GlcNAc(2)-PP-Dol alpha-1,2-glucosyltransferase</fullName>
        <ecNumber evidence="4">2.4.1.256</ecNumber>
    </recommendedName>
</protein>
<evidence type="ECO:0000256" key="10">
    <source>
        <dbReference type="ARBA" id="ARBA00022989"/>
    </source>
</evidence>
<keyword evidence="15" id="KW-1185">Reference proteome</keyword>
<keyword evidence="10" id="KW-1133">Transmembrane helix</keyword>
<comment type="caution">
    <text evidence="14">The sequence shown here is derived from an EMBL/GenBank/DDBJ whole genome shotgun (WGS) entry which is preliminary data.</text>
</comment>
<accession>A0AAV6NVC2</accession>
<gene>
    <name evidence="14" type="primary">ALG10</name>
    <name evidence="14" type="ORF">SDJN03_04263</name>
</gene>
<evidence type="ECO:0000256" key="3">
    <source>
        <dbReference type="ARBA" id="ARBA00010600"/>
    </source>
</evidence>
<evidence type="ECO:0000256" key="8">
    <source>
        <dbReference type="ARBA" id="ARBA00022692"/>
    </source>
</evidence>
<comment type="pathway">
    <text evidence="2">Protein modification; protein glycosylation.</text>
</comment>
<evidence type="ECO:0000256" key="7">
    <source>
        <dbReference type="ARBA" id="ARBA00022679"/>
    </source>
</evidence>
<dbReference type="AlphaFoldDB" id="A0AAV6NVC2"/>
<dbReference type="EMBL" id="JAGKQH010000003">
    <property type="protein sequence ID" value="KAG6603654.1"/>
    <property type="molecule type" value="Genomic_DNA"/>
</dbReference>
<keyword evidence="7" id="KW-0808">Transferase</keyword>
<evidence type="ECO:0000256" key="5">
    <source>
        <dbReference type="ARBA" id="ARBA00018512"/>
    </source>
</evidence>
<evidence type="ECO:0000313" key="14">
    <source>
        <dbReference type="EMBL" id="KAG6603654.1"/>
    </source>
</evidence>
<dbReference type="EC" id="2.4.1.256" evidence="4"/>
<dbReference type="Proteomes" id="UP000685013">
    <property type="component" value="Chromosome 3"/>
</dbReference>
<comment type="catalytic activity">
    <reaction evidence="13">
        <text>an alpha-D-Glc-(1-&gt;3)-alpha-D-Glc-(1-&gt;3)-alpha-D-Man-(1-&gt;2)-alpha-D-Man-(1-&gt;2)-alpha-D-Man-(1-&gt;3)-[alpha-D-Man-(1-&gt;2)-alpha-D-Man-(1-&gt;3)-[alpha-D-Man-(1-&gt;2)-alpha-D-Man-(1-&gt;6)]-alpha-D-Man-(1-&gt;6)]-beta-D-Man-(1-&gt;4)-beta-D-GlcNAc-(1-&gt;4)-alpha-D-GlcNAc-diphospho-di-trans,poly-cis-dolichol + a di-trans,poly-cis-dolichyl beta-D-glucosyl phosphate = a alpha-D-Glc-(1-&gt;2)-alpha-D-Glc-(1-&gt;3)-alpha-D-Glc-(1-&gt;3)-alpha-D-Man-(1-&gt;2)-alpha-D-Man-(1-&gt;2)-alpha-D-Man-(1-&gt;3)-[alpha-D-Man-(1-&gt;2)-alpha-D-Man-(1-&gt;3)-[alpha-D-Man-(1-&gt;2)-alpha-D-Man-(1-&gt;6)]-alpha-D-Man-(1-&gt;6)]-beta-D-Man-(1-&gt;4)-beta-D-GlcNAc-(1-&gt;4)-alpha-D-GlcNAc-diphospho-di-trans,poly-cis-dolichol + a di-trans,poly-cis-dolichyl phosphate + H(+)</text>
        <dbReference type="Rhea" id="RHEA:29543"/>
        <dbReference type="Rhea" id="RHEA-COMP:19498"/>
        <dbReference type="Rhea" id="RHEA-COMP:19502"/>
        <dbReference type="Rhea" id="RHEA-COMP:19512"/>
        <dbReference type="Rhea" id="RHEA-COMP:19522"/>
        <dbReference type="ChEBI" id="CHEBI:15378"/>
        <dbReference type="ChEBI" id="CHEBI:57525"/>
        <dbReference type="ChEBI" id="CHEBI:57683"/>
        <dbReference type="ChEBI" id="CHEBI:132522"/>
        <dbReference type="ChEBI" id="CHEBI:132523"/>
        <dbReference type="EC" id="2.4.1.256"/>
    </reaction>
    <physiologicalReaction direction="left-to-right" evidence="13">
        <dbReference type="Rhea" id="RHEA:29544"/>
    </physiologicalReaction>
</comment>
<proteinExistence type="inferred from homology"/>
<keyword evidence="6" id="KW-0328">Glycosyltransferase</keyword>
<evidence type="ECO:0000256" key="4">
    <source>
        <dbReference type="ARBA" id="ARBA00011967"/>
    </source>
</evidence>
<dbReference type="PANTHER" id="PTHR12989:SF10">
    <property type="entry name" value="DOL-P-GLC:GLC(2)MAN(9)GLCNAC(2)-PP-DOL ALPHA-1,2-GLUCOSYLTRANSFERASE-RELATED"/>
    <property type="match status" value="1"/>
</dbReference>
<comment type="subcellular location">
    <subcellularLocation>
        <location evidence="1">Endoplasmic reticulum membrane</location>
        <topology evidence="1">Multi-pass membrane protein</topology>
    </subcellularLocation>
</comment>
<evidence type="ECO:0000256" key="13">
    <source>
        <dbReference type="ARBA" id="ARBA00048064"/>
    </source>
</evidence>
<keyword evidence="11" id="KW-0472">Membrane</keyword>
<dbReference type="PANTHER" id="PTHR12989">
    <property type="entry name" value="ALPHA-1,2-GLUCOSYLTRANSFERASE ALG10"/>
    <property type="match status" value="1"/>
</dbReference>
<keyword evidence="8" id="KW-0812">Transmembrane</keyword>
<dbReference type="InterPro" id="IPR016900">
    <property type="entry name" value="Alg10"/>
</dbReference>
<evidence type="ECO:0000256" key="2">
    <source>
        <dbReference type="ARBA" id="ARBA00004922"/>
    </source>
</evidence>
<feature type="non-terminal residue" evidence="14">
    <location>
        <position position="1"/>
    </location>
</feature>
<evidence type="ECO:0000256" key="9">
    <source>
        <dbReference type="ARBA" id="ARBA00022824"/>
    </source>
</evidence>
<dbReference type="GO" id="GO:0106073">
    <property type="term" value="F:dolichyl pyrophosphate Glc2Man9GlcNAc2 alpha-1,2-glucosyltransferase activity"/>
    <property type="evidence" value="ECO:0007669"/>
    <property type="project" value="UniProtKB-EC"/>
</dbReference>
<evidence type="ECO:0000256" key="6">
    <source>
        <dbReference type="ARBA" id="ARBA00022676"/>
    </source>
</evidence>
<keyword evidence="9" id="KW-0256">Endoplasmic reticulum</keyword>
<dbReference type="GO" id="GO:0005789">
    <property type="term" value="C:endoplasmic reticulum membrane"/>
    <property type="evidence" value="ECO:0007669"/>
    <property type="project" value="UniProtKB-SubCell"/>
</dbReference>
<name>A0AAV6NVC2_9ROSI</name>
<comment type="function">
    <text evidence="12">Dol-P-Glc:Glc(2)Man(9)GlcNAc(2)-PP-Dol alpha-1,2-glucosyltransferase that operates in the biosynthetic pathway of dolichol-linked oligosaccharides, the glycan precursors employed in protein asparagine (N)-glycosylation. The assembly of dolichol-linked oligosaccharides begins on the cytosolic side of the endoplasmic reticulum membrane and finishes in its lumen. The sequential addition of sugars to dolichol pyrophosphate produces dolichol-linked oligosaccharides containing fourteen sugars, including two GlcNAcs, nine mannoses and three glucoses. Once assembled, the oligosaccharide is transferred from the lipid to nascent proteins by oligosaccharyltransferases. In the lumen of the endoplasmic reticulum, adds the third and last glucose residue from dolichyl phosphate glucose (Dol-P-Glc) onto the lipid-linked oligosaccharide intermediate Glc(2)Man(9)GlcNAc(2)-PP-Dol to produce Glc(3)Man(9)GlcNAc(2)-PP-Dol.</text>
</comment>
<dbReference type="GO" id="GO:0006488">
    <property type="term" value="P:dolichol-linked oligosaccharide biosynthetic process"/>
    <property type="evidence" value="ECO:0007669"/>
    <property type="project" value="InterPro"/>
</dbReference>
<evidence type="ECO:0000256" key="1">
    <source>
        <dbReference type="ARBA" id="ARBA00004477"/>
    </source>
</evidence>
<sequence>MDEIFHVPQAQKCCSGNFRSWDPKISNPPGLFHLPTLLLCFLPLSLLKPYHHFLKLVPFIFSVQLICIIF</sequence>
<dbReference type="Pfam" id="PF04922">
    <property type="entry name" value="DIE2_ALG10"/>
    <property type="match status" value="1"/>
</dbReference>
<evidence type="ECO:0000256" key="12">
    <source>
        <dbReference type="ARBA" id="ARBA00044727"/>
    </source>
</evidence>
<organism evidence="14 15">
    <name type="scientific">Cucurbita argyrosperma subsp. sororia</name>
    <dbReference type="NCBI Taxonomy" id="37648"/>
    <lineage>
        <taxon>Eukaryota</taxon>
        <taxon>Viridiplantae</taxon>
        <taxon>Streptophyta</taxon>
        <taxon>Embryophyta</taxon>
        <taxon>Tracheophyta</taxon>
        <taxon>Spermatophyta</taxon>
        <taxon>Magnoliopsida</taxon>
        <taxon>eudicotyledons</taxon>
        <taxon>Gunneridae</taxon>
        <taxon>Pentapetalae</taxon>
        <taxon>rosids</taxon>
        <taxon>fabids</taxon>
        <taxon>Cucurbitales</taxon>
        <taxon>Cucurbitaceae</taxon>
        <taxon>Cucurbiteae</taxon>
        <taxon>Cucurbita</taxon>
    </lineage>
</organism>
<evidence type="ECO:0000256" key="11">
    <source>
        <dbReference type="ARBA" id="ARBA00023136"/>
    </source>
</evidence>
<comment type="similarity">
    <text evidence="3">Belongs to the ALG10 glucosyltransferase family.</text>
</comment>
<evidence type="ECO:0000313" key="15">
    <source>
        <dbReference type="Proteomes" id="UP000685013"/>
    </source>
</evidence>
<reference evidence="14 15" key="1">
    <citation type="journal article" date="2021" name="Hortic Res">
        <title>The domestication of Cucurbita argyrosperma as revealed by the genome of its wild relative.</title>
        <authorList>
            <person name="Barrera-Redondo J."/>
            <person name="Sanchez-de la Vega G."/>
            <person name="Aguirre-Liguori J.A."/>
            <person name="Castellanos-Morales G."/>
            <person name="Gutierrez-Guerrero Y.T."/>
            <person name="Aguirre-Dugua X."/>
            <person name="Aguirre-Planter E."/>
            <person name="Tenaillon M.I."/>
            <person name="Lira-Saade R."/>
            <person name="Eguiarte L.E."/>
        </authorList>
    </citation>
    <scope>NUCLEOTIDE SEQUENCE [LARGE SCALE GENOMIC DNA]</scope>
    <source>
        <strain evidence="14">JBR-2021</strain>
    </source>
</reference>